<comment type="caution">
    <text evidence="6">The sequence shown here is derived from an EMBL/GenBank/DDBJ whole genome shotgun (WGS) entry which is preliminary data.</text>
</comment>
<dbReference type="Pfam" id="PF21602">
    <property type="entry name" value="GldM_3rd"/>
    <property type="match status" value="1"/>
</dbReference>
<organism evidence="6 7">
    <name type="scientific">Sphagnum jensenii</name>
    <dbReference type="NCBI Taxonomy" id="128206"/>
    <lineage>
        <taxon>Eukaryota</taxon>
        <taxon>Viridiplantae</taxon>
        <taxon>Streptophyta</taxon>
        <taxon>Embryophyta</taxon>
        <taxon>Bryophyta</taxon>
        <taxon>Sphagnophytina</taxon>
        <taxon>Sphagnopsida</taxon>
        <taxon>Sphagnales</taxon>
        <taxon>Sphagnaceae</taxon>
        <taxon>Sphagnum</taxon>
    </lineage>
</organism>
<dbReference type="InterPro" id="IPR019847">
    <property type="entry name" value="Gliding_motility_assoc_GldN"/>
</dbReference>
<dbReference type="Pfam" id="PF21601">
    <property type="entry name" value="GldM_2nd"/>
    <property type="match status" value="1"/>
</dbReference>
<dbReference type="Pfam" id="PF19841">
    <property type="entry name" value="GldN"/>
    <property type="match status" value="1"/>
</dbReference>
<evidence type="ECO:0008006" key="8">
    <source>
        <dbReference type="Google" id="ProtNLM"/>
    </source>
</evidence>
<evidence type="ECO:0000313" key="6">
    <source>
        <dbReference type="EMBL" id="CAK9856408.1"/>
    </source>
</evidence>
<evidence type="ECO:0000256" key="1">
    <source>
        <dbReference type="SAM" id="SignalP"/>
    </source>
</evidence>
<proteinExistence type="predicted"/>
<feature type="domain" description="Gliding motility-associated protein GldM first immunoglobulin-like" evidence="4">
    <location>
        <begin position="210"/>
        <end position="298"/>
    </location>
</feature>
<feature type="signal peptide" evidence="1">
    <location>
        <begin position="1"/>
        <end position="30"/>
    </location>
</feature>
<dbReference type="Pfam" id="PF12080">
    <property type="entry name" value="GldM_4th"/>
    <property type="match status" value="1"/>
</dbReference>
<dbReference type="Proteomes" id="UP001497522">
    <property type="component" value="Unassembled WGS sequence"/>
</dbReference>
<dbReference type="NCBIfam" id="TIGR03523">
    <property type="entry name" value="GldN"/>
    <property type="match status" value="1"/>
</dbReference>
<evidence type="ECO:0000259" key="3">
    <source>
        <dbReference type="Pfam" id="PF12081"/>
    </source>
</evidence>
<dbReference type="InterPro" id="IPR048406">
    <property type="entry name" value="GldM_Ig-like-2"/>
</dbReference>
<dbReference type="EMBL" id="CAXHBF010000511">
    <property type="protein sequence ID" value="CAK9856408.1"/>
    <property type="molecule type" value="Genomic_DNA"/>
</dbReference>
<evidence type="ECO:0000313" key="7">
    <source>
        <dbReference type="Proteomes" id="UP001497522"/>
    </source>
</evidence>
<accession>A0ABP1A062</accession>
<dbReference type="InterPro" id="IPR022719">
    <property type="entry name" value="Motility-assoc_prot_GldM_C"/>
</dbReference>
<feature type="domain" description="Gliding motility-associated protein GldM C-terminal" evidence="2">
    <location>
        <begin position="396"/>
        <end position="488"/>
    </location>
</feature>
<name>A0ABP1A062_9BRYO</name>
<feature type="chain" id="PRO_5046651347" description="Gliding motility protein GldN" evidence="1">
    <location>
        <begin position="31"/>
        <end position="734"/>
    </location>
</feature>
<feature type="domain" description="Gliding motility-associated protein GldM N-terminal" evidence="3">
    <location>
        <begin position="31"/>
        <end position="204"/>
    </location>
</feature>
<evidence type="ECO:0000259" key="4">
    <source>
        <dbReference type="Pfam" id="PF21601"/>
    </source>
</evidence>
<keyword evidence="7" id="KW-1185">Reference proteome</keyword>
<gene>
    <name evidence="6" type="ORF">CSSPJE1EN2_LOCUS26340</name>
</gene>
<dbReference type="InterPro" id="IPR022720">
    <property type="entry name" value="Motility-assoc_prot_GldM_N"/>
</dbReference>
<sequence length="734" mass="81781">MAGGKLTPRQKMINMMYLVLTALLALNVSAEILNAFKTVNGSITRSNETLEDKTAKVRALLVKEKDTDPEKVTELLKIADEVGAKSTTVIAYIDTIEVGIKKAESDADLEVGTRILAEGKDGDILRQKLEAYTKDVTKLMEVYPLPSKIPVDVTKPAPGESGEQLSWQMAYFHMVPKIAVLTILNKFKNDVKNTYSMCMDRLAKEAVTVDVKLDQFKPLISAKSSYILVGDKYEAEIGVGAFSSAVDPVITVNGNPLPVEKGTGMGKYTATASSAGSPVLKVKVGLKGRIDKDHPDGMRYYDDELKYTIGVPASAAVMLDKMNVVYIGVDNPITISSGAGDEKTAVSASGGGISLSKVAPGKYIAKATTPDMKAHINVAVKDGKASDFPIRVKRIPDPIPTLGGKLRGGNAQPGTIKAQTGIVPVLDNFDFEARFNVESYDMVFVSKGEIFRASTSGPLFSPQMLTFIGRAKPKDVIYLEEIKEPLDGAYQKTITKEKEIIPYDFLREADIFWQKRIWRVIDTREKMNLPFAYPQQPLIEIIHTAAKNGELTVYDNAVENGDQFKQVLTVDDVKKIGSKVDTVTAINPVTLEEETKVIKNDLTWDKVTKFRLKEDWLFDEQTSTMICRILGLAPVMEDFDANGNYRGDLVMYWCYYPDLRPVLAKYEVYNPKNDAVRLSWEDVFEARMFESYIYKESNVYDRQIKEYATGVDLLLESDRIKNDMFVFEHDLWSY</sequence>
<dbReference type="Pfam" id="PF12081">
    <property type="entry name" value="GldM_1st"/>
    <property type="match status" value="1"/>
</dbReference>
<protein>
    <recommendedName>
        <fullName evidence="8">Gliding motility protein GldN</fullName>
    </recommendedName>
</protein>
<evidence type="ECO:0000259" key="5">
    <source>
        <dbReference type="Pfam" id="PF21602"/>
    </source>
</evidence>
<reference evidence="6" key="1">
    <citation type="submission" date="2024-03" db="EMBL/GenBank/DDBJ databases">
        <authorList>
            <consortium name="ELIXIR-Norway"/>
            <consortium name="Elixir Norway"/>
        </authorList>
    </citation>
    <scope>NUCLEOTIDE SEQUENCE</scope>
</reference>
<dbReference type="InterPro" id="IPR048405">
    <property type="entry name" value="GldM_Ig-like-1"/>
</dbReference>
<keyword evidence="1" id="KW-0732">Signal</keyword>
<feature type="domain" description="Gliding motility-associated protein GldM second immunoglobulin-like" evidence="5">
    <location>
        <begin position="315"/>
        <end position="387"/>
    </location>
</feature>
<evidence type="ECO:0000259" key="2">
    <source>
        <dbReference type="Pfam" id="PF12080"/>
    </source>
</evidence>